<keyword evidence="3" id="KW-1185">Reference proteome</keyword>
<dbReference type="Pfam" id="PF00407">
    <property type="entry name" value="Bet_v_1"/>
    <property type="match status" value="1"/>
</dbReference>
<evidence type="ECO:0000313" key="4">
    <source>
        <dbReference type="RefSeq" id="XP_008457130.2"/>
    </source>
</evidence>
<dbReference type="Proteomes" id="UP001652600">
    <property type="component" value="Chromosome 6"/>
</dbReference>
<dbReference type="PANTHER" id="PTHR31338:SF16">
    <property type="entry name" value="POLYKETIDE CYCLASE_DEHYDRASE AND LIPID TRANSPORT SUPERFAMILY PROTEIN"/>
    <property type="match status" value="1"/>
</dbReference>
<dbReference type="InterPro" id="IPR052006">
    <property type="entry name" value="MLP-like"/>
</dbReference>
<feature type="domain" description="Bet v I/Major latex protein" evidence="2">
    <location>
        <begin position="2"/>
        <end position="157"/>
    </location>
</feature>
<dbReference type="GeneID" id="103496877"/>
<protein>
    <submittedName>
        <fullName evidence="4">MLP-like protein 423</fullName>
    </submittedName>
</protein>
<dbReference type="AlphaFoldDB" id="A0A1S3C4D7"/>
<accession>A0A1S3C4D7</accession>
<reference evidence="4" key="1">
    <citation type="submission" date="2025-08" db="UniProtKB">
        <authorList>
            <consortium name="RefSeq"/>
        </authorList>
    </citation>
    <scope>IDENTIFICATION</scope>
    <source>
        <tissue evidence="4">Stem</tissue>
    </source>
</reference>
<dbReference type="SMART" id="SM01037">
    <property type="entry name" value="Bet_v_1"/>
    <property type="match status" value="1"/>
</dbReference>
<proteinExistence type="inferred from homology"/>
<dbReference type="Gene3D" id="3.30.530.20">
    <property type="match status" value="1"/>
</dbReference>
<dbReference type="InterPro" id="IPR023393">
    <property type="entry name" value="START-like_dom_sf"/>
</dbReference>
<dbReference type="SUPFAM" id="SSF55961">
    <property type="entry name" value="Bet v1-like"/>
    <property type="match status" value="1"/>
</dbReference>
<gene>
    <name evidence="4" type="primary">LOC103496877</name>
</gene>
<dbReference type="GO" id="GO:0006952">
    <property type="term" value="P:defense response"/>
    <property type="evidence" value="ECO:0007669"/>
    <property type="project" value="InterPro"/>
</dbReference>
<dbReference type="eggNOG" id="ENOG502S67Q">
    <property type="taxonomic scope" value="Eukaryota"/>
</dbReference>
<dbReference type="PANTHER" id="PTHR31338">
    <property type="entry name" value="POLYKETIDE CYCLASE/DEHYDRASE AND LIPID TRANSPORT SUPERFAMILY PROTEIN"/>
    <property type="match status" value="1"/>
</dbReference>
<dbReference type="KEGG" id="cmo:103496877"/>
<evidence type="ECO:0000256" key="1">
    <source>
        <dbReference type="ARBA" id="ARBA00038242"/>
    </source>
</evidence>
<organism evidence="3 4">
    <name type="scientific">Cucumis melo</name>
    <name type="common">Muskmelon</name>
    <dbReference type="NCBI Taxonomy" id="3656"/>
    <lineage>
        <taxon>Eukaryota</taxon>
        <taxon>Viridiplantae</taxon>
        <taxon>Streptophyta</taxon>
        <taxon>Embryophyta</taxon>
        <taxon>Tracheophyta</taxon>
        <taxon>Spermatophyta</taxon>
        <taxon>Magnoliopsida</taxon>
        <taxon>eudicotyledons</taxon>
        <taxon>Gunneridae</taxon>
        <taxon>Pentapetalae</taxon>
        <taxon>rosids</taxon>
        <taxon>fabids</taxon>
        <taxon>Cucurbitales</taxon>
        <taxon>Cucurbitaceae</taxon>
        <taxon>Benincaseae</taxon>
        <taxon>Cucumis</taxon>
    </lineage>
</organism>
<name>A0A1S3C4D7_CUCME</name>
<dbReference type="InParanoid" id="A0A1S3C4D7"/>
<comment type="similarity">
    <text evidence="1">Belongs to the MLP family.</text>
</comment>
<evidence type="ECO:0000259" key="2">
    <source>
        <dbReference type="SMART" id="SM01037"/>
    </source>
</evidence>
<dbReference type="InterPro" id="IPR000916">
    <property type="entry name" value="Bet_v_I/MLP"/>
</dbReference>
<sequence length="160" mass="18333">MSQSESIWVKVQLKSSIEKFYGFFRNHMGDLVNLFPEQFNNFAIVEGQKFSADTVIQLKYHLGSRQLLTANIKLKVVDDMKKYIIYETIEGDLLKNYKVFTVKLEVVNGSLNKVGGGSFAKWTIDFVKAKENVPSPENYVEMFINISKGVDAYFSQNQKP</sequence>
<dbReference type="RefSeq" id="XP_008457130.2">
    <property type="nucleotide sequence ID" value="XM_008458908.3"/>
</dbReference>
<evidence type="ECO:0000313" key="3">
    <source>
        <dbReference type="Proteomes" id="UP001652600"/>
    </source>
</evidence>